<evidence type="ECO:0000256" key="1">
    <source>
        <dbReference type="SAM" id="MobiDB-lite"/>
    </source>
</evidence>
<proteinExistence type="predicted"/>
<evidence type="ECO:0000313" key="4">
    <source>
        <dbReference type="Proteomes" id="UP001187531"/>
    </source>
</evidence>
<feature type="compositionally biased region" description="Polar residues" evidence="1">
    <location>
        <begin position="147"/>
        <end position="156"/>
    </location>
</feature>
<feature type="compositionally biased region" description="Polar residues" evidence="1">
    <location>
        <begin position="67"/>
        <end position="79"/>
    </location>
</feature>
<feature type="compositionally biased region" description="Polar residues" evidence="1">
    <location>
        <begin position="120"/>
        <end position="130"/>
    </location>
</feature>
<feature type="compositionally biased region" description="Basic residues" evidence="1">
    <location>
        <begin position="196"/>
        <end position="206"/>
    </location>
</feature>
<feature type="transmembrane region" description="Helical" evidence="2">
    <location>
        <begin position="9"/>
        <end position="30"/>
    </location>
</feature>
<keyword evidence="2" id="KW-0812">Transmembrane</keyword>
<dbReference type="AlphaFoldDB" id="A0AA88LEZ5"/>
<keyword evidence="2" id="KW-0472">Membrane</keyword>
<evidence type="ECO:0000256" key="2">
    <source>
        <dbReference type="SAM" id="Phobius"/>
    </source>
</evidence>
<keyword evidence="2" id="KW-1133">Transmembrane helix</keyword>
<dbReference type="Proteomes" id="UP001187531">
    <property type="component" value="Unassembled WGS sequence"/>
</dbReference>
<feature type="region of interest" description="Disordered" evidence="1">
    <location>
        <begin position="239"/>
        <end position="299"/>
    </location>
</feature>
<evidence type="ECO:0000313" key="3">
    <source>
        <dbReference type="EMBL" id="KAK2722216.1"/>
    </source>
</evidence>
<feature type="compositionally biased region" description="Basic and acidic residues" evidence="1">
    <location>
        <begin position="84"/>
        <end position="109"/>
    </location>
</feature>
<reference evidence="3" key="1">
    <citation type="submission" date="2023-07" db="EMBL/GenBank/DDBJ databases">
        <title>Chromosome-level genome assembly of Artemia franciscana.</title>
        <authorList>
            <person name="Jo E."/>
        </authorList>
    </citation>
    <scope>NUCLEOTIDE SEQUENCE</scope>
    <source>
        <tissue evidence="3">Whole body</tissue>
    </source>
</reference>
<keyword evidence="4" id="KW-1185">Reference proteome</keyword>
<name>A0AA88LEZ5_ARTSF</name>
<sequence length="299" mass="33077">MDSNMGTEWYILAPVVGVAAAATLIFSYGFKRVSEPPINYQLLDEKKTSSNKRKVDKVKIVRPNNKKPAQNGQIANGYTASKHKPADKPLEVKTEPKKAAESKLKKGKQETVAPTETEDSTNGTWIQVPTRSEKKLRRKTGTPEVTDMSSVESTPVHQPKEVVSDPVVEPVKQVDEEPPKEETIMKPNDDEEAPRPKAKKASKSSKAKQASKDRTDAISEPLVEPLRVEEIPAVAGKVDGPITKEATTTVPSLVEEKVPSRPSEVIINDKPELTEAADDSKEVWQETKTLKKKKKVRRD</sequence>
<feature type="compositionally biased region" description="Basic and acidic residues" evidence="1">
    <location>
        <begin position="172"/>
        <end position="188"/>
    </location>
</feature>
<dbReference type="EMBL" id="JAVRJZ010000005">
    <property type="protein sequence ID" value="KAK2722216.1"/>
    <property type="molecule type" value="Genomic_DNA"/>
</dbReference>
<accession>A0AA88LEZ5</accession>
<feature type="compositionally biased region" description="Basic and acidic residues" evidence="1">
    <location>
        <begin position="267"/>
        <end position="289"/>
    </location>
</feature>
<comment type="caution">
    <text evidence="3">The sequence shown here is derived from an EMBL/GenBank/DDBJ whole genome shotgun (WGS) entry which is preliminary data.</text>
</comment>
<feature type="region of interest" description="Disordered" evidence="1">
    <location>
        <begin position="48"/>
        <end position="223"/>
    </location>
</feature>
<feature type="compositionally biased region" description="Basic residues" evidence="1">
    <location>
        <begin position="290"/>
        <end position="299"/>
    </location>
</feature>
<organism evidence="3 4">
    <name type="scientific">Artemia franciscana</name>
    <name type="common">Brine shrimp</name>
    <name type="synonym">Artemia sanfranciscana</name>
    <dbReference type="NCBI Taxonomy" id="6661"/>
    <lineage>
        <taxon>Eukaryota</taxon>
        <taxon>Metazoa</taxon>
        <taxon>Ecdysozoa</taxon>
        <taxon>Arthropoda</taxon>
        <taxon>Crustacea</taxon>
        <taxon>Branchiopoda</taxon>
        <taxon>Anostraca</taxon>
        <taxon>Artemiidae</taxon>
        <taxon>Artemia</taxon>
    </lineage>
</organism>
<protein>
    <submittedName>
        <fullName evidence="3">Uncharacterized protein</fullName>
    </submittedName>
</protein>
<gene>
    <name evidence="3" type="ORF">QYM36_002691</name>
</gene>